<evidence type="ECO:0000256" key="2">
    <source>
        <dbReference type="SAM" id="SignalP"/>
    </source>
</evidence>
<keyword evidence="1" id="KW-0472">Membrane</keyword>
<evidence type="ECO:0000313" key="3">
    <source>
        <dbReference type="EMBL" id="KAK1129595.1"/>
    </source>
</evidence>
<accession>A0AA40G257</accession>
<keyword evidence="2" id="KW-0732">Signal</keyword>
<proteinExistence type="predicted"/>
<dbReference type="EMBL" id="JAHYIQ010000008">
    <property type="protein sequence ID" value="KAK1129595.1"/>
    <property type="molecule type" value="Genomic_DNA"/>
</dbReference>
<evidence type="ECO:0000313" key="4">
    <source>
        <dbReference type="Proteomes" id="UP001177670"/>
    </source>
</evidence>
<feature type="transmembrane region" description="Helical" evidence="1">
    <location>
        <begin position="45"/>
        <end position="68"/>
    </location>
</feature>
<feature type="chain" id="PRO_5041413009" description="Secreted protein" evidence="2">
    <location>
        <begin position="21"/>
        <end position="138"/>
    </location>
</feature>
<organism evidence="3 4">
    <name type="scientific">Melipona bicolor</name>
    <dbReference type="NCBI Taxonomy" id="60889"/>
    <lineage>
        <taxon>Eukaryota</taxon>
        <taxon>Metazoa</taxon>
        <taxon>Ecdysozoa</taxon>
        <taxon>Arthropoda</taxon>
        <taxon>Hexapoda</taxon>
        <taxon>Insecta</taxon>
        <taxon>Pterygota</taxon>
        <taxon>Neoptera</taxon>
        <taxon>Endopterygota</taxon>
        <taxon>Hymenoptera</taxon>
        <taxon>Apocrita</taxon>
        <taxon>Aculeata</taxon>
        <taxon>Apoidea</taxon>
        <taxon>Anthophila</taxon>
        <taxon>Apidae</taxon>
        <taxon>Melipona</taxon>
    </lineage>
</organism>
<sequence length="138" mass="16482">MKGNPPLCPLFFFFLLPLSSKNNRARVSNNRSRSWTKRKKEKNTFALYVPFLSLLCIPYIHTHTYIYIYRPRSNSKSTGRKRNDFRFFPLKNCNQPGAVLFRVNFRHVESRRPGSNDDTRNFSRYAMKLFNSVLEREH</sequence>
<feature type="signal peptide" evidence="2">
    <location>
        <begin position="1"/>
        <end position="20"/>
    </location>
</feature>
<evidence type="ECO:0000256" key="1">
    <source>
        <dbReference type="SAM" id="Phobius"/>
    </source>
</evidence>
<evidence type="ECO:0008006" key="5">
    <source>
        <dbReference type="Google" id="ProtNLM"/>
    </source>
</evidence>
<reference evidence="3" key="1">
    <citation type="submission" date="2021-10" db="EMBL/GenBank/DDBJ databases">
        <title>Melipona bicolor Genome sequencing and assembly.</title>
        <authorList>
            <person name="Araujo N.S."/>
            <person name="Arias M.C."/>
        </authorList>
    </citation>
    <scope>NUCLEOTIDE SEQUENCE</scope>
    <source>
        <strain evidence="3">USP_2M_L1-L4_2017</strain>
        <tissue evidence="3">Whole body</tissue>
    </source>
</reference>
<keyword evidence="4" id="KW-1185">Reference proteome</keyword>
<keyword evidence="1" id="KW-0812">Transmembrane</keyword>
<comment type="caution">
    <text evidence="3">The sequence shown here is derived from an EMBL/GenBank/DDBJ whole genome shotgun (WGS) entry which is preliminary data.</text>
</comment>
<protein>
    <recommendedName>
        <fullName evidence="5">Secreted protein</fullName>
    </recommendedName>
</protein>
<dbReference type="AlphaFoldDB" id="A0AA40G257"/>
<gene>
    <name evidence="3" type="ORF">K0M31_019310</name>
</gene>
<keyword evidence="1" id="KW-1133">Transmembrane helix</keyword>
<name>A0AA40G257_9HYME</name>
<dbReference type="Proteomes" id="UP001177670">
    <property type="component" value="Unassembled WGS sequence"/>
</dbReference>